<proteinExistence type="predicted"/>
<dbReference type="KEGG" id="trs:Terro_0709"/>
<dbReference type="PROSITE" id="PS51318">
    <property type="entry name" value="TAT"/>
    <property type="match status" value="1"/>
</dbReference>
<dbReference type="STRING" id="926566.Terro_0709"/>
<keyword evidence="2" id="KW-1185">Reference proteome</keyword>
<name>I3ZCS6_TERRK</name>
<gene>
    <name evidence="1" type="ordered locus">Terro_0709</name>
</gene>
<dbReference type="InterPro" id="IPR006311">
    <property type="entry name" value="TAT_signal"/>
</dbReference>
<dbReference type="SUPFAM" id="SSF47240">
    <property type="entry name" value="Ferritin-like"/>
    <property type="match status" value="1"/>
</dbReference>
<dbReference type="HOGENOM" id="CLU_056689_1_0_0"/>
<reference evidence="1 2" key="1">
    <citation type="submission" date="2012-06" db="EMBL/GenBank/DDBJ databases">
        <title>Complete genome of Terriglobus roseus DSM 18391.</title>
        <authorList>
            <consortium name="US DOE Joint Genome Institute (JGI-PGF)"/>
            <person name="Lucas S."/>
            <person name="Copeland A."/>
            <person name="Lapidus A."/>
            <person name="Glavina del Rio T."/>
            <person name="Dalin E."/>
            <person name="Tice H."/>
            <person name="Bruce D."/>
            <person name="Goodwin L."/>
            <person name="Pitluck S."/>
            <person name="Peters L."/>
            <person name="Mikhailova N."/>
            <person name="Munk A.C.C."/>
            <person name="Kyrpides N."/>
            <person name="Mavromatis K."/>
            <person name="Ivanova N."/>
            <person name="Brettin T."/>
            <person name="Detter J.C."/>
            <person name="Han C."/>
            <person name="Larimer F."/>
            <person name="Land M."/>
            <person name="Hauser L."/>
            <person name="Markowitz V."/>
            <person name="Cheng J.-F."/>
            <person name="Hugenholtz P."/>
            <person name="Woyke T."/>
            <person name="Wu D."/>
            <person name="Brambilla E."/>
            <person name="Klenk H.-P."/>
            <person name="Eisen J.A."/>
        </authorList>
    </citation>
    <scope>NUCLEOTIDE SEQUENCE [LARGE SCALE GENOMIC DNA]</scope>
    <source>
        <strain evidence="2">DSM 18391 / NRRL B-41598 / KBS 63</strain>
    </source>
</reference>
<dbReference type="RefSeq" id="WP_014784613.1">
    <property type="nucleotide sequence ID" value="NC_018014.1"/>
</dbReference>
<organism evidence="1 2">
    <name type="scientific">Terriglobus roseus (strain DSM 18391 / NRRL B-41598 / KBS 63)</name>
    <dbReference type="NCBI Taxonomy" id="926566"/>
    <lineage>
        <taxon>Bacteria</taxon>
        <taxon>Pseudomonadati</taxon>
        <taxon>Acidobacteriota</taxon>
        <taxon>Terriglobia</taxon>
        <taxon>Terriglobales</taxon>
        <taxon>Acidobacteriaceae</taxon>
        <taxon>Terriglobus</taxon>
    </lineage>
</organism>
<accession>I3ZCS6</accession>
<dbReference type="EMBL" id="CP003379">
    <property type="protein sequence ID" value="AFL87044.1"/>
    <property type="molecule type" value="Genomic_DNA"/>
</dbReference>
<evidence type="ECO:0008006" key="3">
    <source>
        <dbReference type="Google" id="ProtNLM"/>
    </source>
</evidence>
<dbReference type="InterPro" id="IPR052965">
    <property type="entry name" value="Pigment-catalase-like"/>
</dbReference>
<dbReference type="OrthoDB" id="954262at2"/>
<dbReference type="Proteomes" id="UP000006056">
    <property type="component" value="Chromosome"/>
</dbReference>
<dbReference type="PANTHER" id="PTHR31694">
    <property type="entry name" value="DESICCATION-LIKE PROTEIN"/>
    <property type="match status" value="1"/>
</dbReference>
<protein>
    <recommendedName>
        <fullName evidence="3">Ferritin-like domain-containing protein</fullName>
    </recommendedName>
</protein>
<dbReference type="AlphaFoldDB" id="I3ZCS6"/>
<evidence type="ECO:0000313" key="1">
    <source>
        <dbReference type="EMBL" id="AFL87044.1"/>
    </source>
</evidence>
<evidence type="ECO:0000313" key="2">
    <source>
        <dbReference type="Proteomes" id="UP000006056"/>
    </source>
</evidence>
<dbReference type="PATRIC" id="fig|926566.3.peg.702"/>
<dbReference type="InterPro" id="IPR009078">
    <property type="entry name" value="Ferritin-like_SF"/>
</dbReference>
<dbReference type="Pfam" id="PF13668">
    <property type="entry name" value="Ferritin_2"/>
    <property type="match status" value="1"/>
</dbReference>
<sequence length="341" mass="34856">MATLETQKVDAIIASRRALLMGGGALAALALAPGVAKAAIPAAPTDNDILNFALNLEYLEAQFYTLATEGVYADKSTKGSAIATGAGTATGGSTSTTVVTKANASGTASNAIAPVPFTSAFVAAYAFETALEERRHVNFLRGVLGSNAVAQPTMDLLNSFYSLGSLLNPAISNYDPFANDLNFLLGAFIFEDVGVTAYHGAAGLITDTKSYLTPAAAIHAVEAYHAGLIRSTLYGIDQGYITIPGETRKGAAAYASQIAGARATFDGTGGTTSSDDVGITTKQVALNTATANLTSSTIVNADANYIGFGRTPRQVLNIVYAATGAPTKGGFFPNGLNGNIS</sequence>
<dbReference type="eggNOG" id="COG1633">
    <property type="taxonomic scope" value="Bacteria"/>
</dbReference>
<dbReference type="PANTHER" id="PTHR31694:SF26">
    <property type="entry name" value="OS05G0151100 PROTEIN"/>
    <property type="match status" value="1"/>
</dbReference>